<comment type="caution">
    <text evidence="2">The sequence shown here is derived from an EMBL/GenBank/DDBJ whole genome shotgun (WGS) entry which is preliminary data.</text>
</comment>
<dbReference type="RefSeq" id="XP_073562939.1">
    <property type="nucleotide sequence ID" value="XM_073698652.1"/>
</dbReference>
<evidence type="ECO:0000313" key="3">
    <source>
        <dbReference type="Proteomes" id="UP001642720"/>
    </source>
</evidence>
<dbReference type="EMBL" id="PPTA01000001">
    <property type="protein sequence ID" value="TFB06738.1"/>
    <property type="molecule type" value="Genomic_DNA"/>
</dbReference>
<evidence type="ECO:0000256" key="1">
    <source>
        <dbReference type="SAM" id="Coils"/>
    </source>
</evidence>
<keyword evidence="1" id="KW-0175">Coiled coil</keyword>
<sequence length="164" mass="18297">MERRLKEHIDEAIEGLENQITELQDSVNKVCKRLDAISLGLERQLGLILRLDSSKTKGGKKRSAAEAFEVIEDEMTLVDLQQQQQSSSHDSSVKLFDKGFHLELNNVQTHLESAIGEMKSGTFRRLANLDERIGAIEHKVNLMTLPASDPINASGRSSAKSKRT</sequence>
<protein>
    <submittedName>
        <fullName evidence="2">Uncharacterized protein</fullName>
    </submittedName>
</protein>
<evidence type="ECO:0000313" key="2">
    <source>
        <dbReference type="EMBL" id="TFB06738.1"/>
    </source>
</evidence>
<accession>A0ABY2HEP6</accession>
<proteinExistence type="predicted"/>
<reference evidence="2 3" key="1">
    <citation type="submission" date="2018-01" db="EMBL/GenBank/DDBJ databases">
        <title>Genome characterization of the sugarcane-associated fungus Trichoderma ghanense CCMA-1212 and their application in lignocelulose bioconversion.</title>
        <authorList>
            <person name="Steindorff A.S."/>
            <person name="Mendes T.D."/>
            <person name="Vilela E.S.D."/>
            <person name="Rodrigues D.S."/>
            <person name="Formighieri E.F."/>
            <person name="Melo I.S."/>
            <person name="Favaro L.C.L."/>
        </authorList>
    </citation>
    <scope>NUCLEOTIDE SEQUENCE [LARGE SCALE GENOMIC DNA]</scope>
    <source>
        <strain evidence="2 3">CCMA-1212</strain>
    </source>
</reference>
<gene>
    <name evidence="2" type="ORF">CCMA1212_001218</name>
</gene>
<organism evidence="2 3">
    <name type="scientific">Trichoderma ghanense</name>
    <dbReference type="NCBI Taxonomy" id="65468"/>
    <lineage>
        <taxon>Eukaryota</taxon>
        <taxon>Fungi</taxon>
        <taxon>Dikarya</taxon>
        <taxon>Ascomycota</taxon>
        <taxon>Pezizomycotina</taxon>
        <taxon>Sordariomycetes</taxon>
        <taxon>Hypocreomycetidae</taxon>
        <taxon>Hypocreales</taxon>
        <taxon>Hypocreaceae</taxon>
        <taxon>Trichoderma</taxon>
    </lineage>
</organism>
<dbReference type="Proteomes" id="UP001642720">
    <property type="component" value="Unassembled WGS sequence"/>
</dbReference>
<dbReference type="GeneID" id="300573102"/>
<name>A0ABY2HEP6_9HYPO</name>
<feature type="coiled-coil region" evidence="1">
    <location>
        <begin position="6"/>
        <end position="33"/>
    </location>
</feature>
<keyword evidence="3" id="KW-1185">Reference proteome</keyword>